<organism evidence="2 3">
    <name type="scientific">Aquirufa avitistagni</name>
    <dbReference type="NCBI Taxonomy" id="3104728"/>
    <lineage>
        <taxon>Bacteria</taxon>
        <taxon>Pseudomonadati</taxon>
        <taxon>Bacteroidota</taxon>
        <taxon>Cytophagia</taxon>
        <taxon>Cytophagales</taxon>
        <taxon>Flectobacillaceae</taxon>
        <taxon>Aquirufa</taxon>
    </lineage>
</organism>
<feature type="compositionally biased region" description="Polar residues" evidence="1">
    <location>
        <begin position="17"/>
        <end position="27"/>
    </location>
</feature>
<comment type="caution">
    <text evidence="2">The sequence shown here is derived from an EMBL/GenBank/DDBJ whole genome shotgun (WGS) entry which is preliminary data.</text>
</comment>
<dbReference type="EMBL" id="JBBKXZ010000001">
    <property type="protein sequence ID" value="MFD3393976.1"/>
    <property type="molecule type" value="Genomic_DNA"/>
</dbReference>
<evidence type="ECO:0000313" key="2">
    <source>
        <dbReference type="EMBL" id="MFD3393976.1"/>
    </source>
</evidence>
<dbReference type="Pfam" id="PF14121">
    <property type="entry name" value="Porin_10"/>
    <property type="match status" value="1"/>
</dbReference>
<reference evidence="2 3" key="1">
    <citation type="submission" date="2024-03" db="EMBL/GenBank/DDBJ databases">
        <title>Aquirufa genome sequencing.</title>
        <authorList>
            <person name="Pitt A."/>
            <person name="Hahn M.W."/>
        </authorList>
    </citation>
    <scope>NUCLEOTIDE SEQUENCE [LARGE SCALE GENOMIC DNA]</scope>
    <source>
        <strain evidence="2 3">OSTEICH-129V</strain>
    </source>
</reference>
<keyword evidence="3" id="KW-1185">Reference proteome</keyword>
<name>A0ABW6DB63_9BACT</name>
<dbReference type="InterPro" id="IPR025631">
    <property type="entry name" value="Porin_10"/>
</dbReference>
<gene>
    <name evidence="2" type="ORF">U0R10_05035</name>
</gene>
<evidence type="ECO:0000256" key="1">
    <source>
        <dbReference type="SAM" id="MobiDB-lite"/>
    </source>
</evidence>
<proteinExistence type="predicted"/>
<accession>A0ABW6DB63</accession>
<evidence type="ECO:0000313" key="3">
    <source>
        <dbReference type="Proteomes" id="UP001598138"/>
    </source>
</evidence>
<dbReference type="RefSeq" id="WP_377982853.1">
    <property type="nucleotide sequence ID" value="NZ_JBBKXZ010000001.1"/>
</dbReference>
<protein>
    <submittedName>
        <fullName evidence="2">Porin</fullName>
    </submittedName>
</protein>
<feature type="region of interest" description="Disordered" evidence="1">
    <location>
        <begin position="1"/>
        <end position="35"/>
    </location>
</feature>
<dbReference type="Proteomes" id="UP001598138">
    <property type="component" value="Unassembled WGS sequence"/>
</dbReference>
<sequence length="630" mass="72554">MGNGGMNTNGGFPAANTRPTTQTQGPQKSGRAALDDSTKQIYGPESMHYFIEQDVMDSQIQKRRIDTTLHLFHRYLFQERSGFLQANLGSDGTAMRSIFTPVTATLGTQLGYNAYTPYTFAPEKVRYINTKSPFSDVEFNDGAGGQTRLNFSFARNIDSLWNVGIELQRLVSDKAFTDDAFKARNINLTGQWGFLVHTNYRSRSDRYRILAHINYYDHAVNDQGGIMLINDLTPIQALKYVDNTAYLTAAKTQTKDKFLKFHVYQEFIGFKGLQLFQRLDVESRQVKFRDLDFENNLGKRFYPKTYINYIQAPESDSLYNENNWQSFIHQTGLKGVFRKFTYRAHVRQRYWSVQNPLTDVTKNRLENYVGLWLHQKFTETVDFTAEGEYLIGSDYQLKAKFESPWFYVQAQRTSSSPSIAQTWMYNSSYRWDKGLNQISFDQLEGGISIGNAKMYFKPSVTIQRIGNWVYFDSLANVRQESKGLGVFRTGLAWGGERGRFVWNSNVFANTLTGPDVMRMPNLAANANLAVNVQYKKLLYVQIGLDAHYLSAYYGDAYMPATQQFHLQNQVKLPAFVQVDPYLSLRINRVRLFFKYANAAQGLISDNHYVAYLYPAMRRSFAYGVKWLLFD</sequence>